<keyword evidence="3" id="KW-1185">Reference proteome</keyword>
<dbReference type="InterPro" id="IPR055469">
    <property type="entry name" value="DUF7041"/>
</dbReference>
<protein>
    <recommendedName>
        <fullName evidence="1">DUF7041 domain-containing protein</fullName>
    </recommendedName>
</protein>
<feature type="domain" description="DUF7041" evidence="1">
    <location>
        <begin position="20"/>
        <end position="88"/>
    </location>
</feature>
<evidence type="ECO:0000259" key="1">
    <source>
        <dbReference type="Pfam" id="PF23055"/>
    </source>
</evidence>
<proteinExistence type="predicted"/>
<dbReference type="Proteomes" id="UP000230066">
    <property type="component" value="Unassembled WGS sequence"/>
</dbReference>
<accession>A0A4E0R9M8</accession>
<dbReference type="Pfam" id="PF23055">
    <property type="entry name" value="DUF7041"/>
    <property type="match status" value="1"/>
</dbReference>
<gene>
    <name evidence="2" type="ORF">D915_005368</name>
</gene>
<name>A0A4E0R9M8_FASHE</name>
<reference evidence="2" key="1">
    <citation type="submission" date="2019-03" db="EMBL/GenBank/DDBJ databases">
        <title>Improved annotation for the trematode Fasciola hepatica.</title>
        <authorList>
            <person name="Choi Y.-J."/>
            <person name="Martin J."/>
            <person name="Mitreva M."/>
        </authorList>
    </citation>
    <scope>NUCLEOTIDE SEQUENCE [LARGE SCALE GENOMIC DNA]</scope>
</reference>
<organism evidence="2 3">
    <name type="scientific">Fasciola hepatica</name>
    <name type="common">Liver fluke</name>
    <dbReference type="NCBI Taxonomy" id="6192"/>
    <lineage>
        <taxon>Eukaryota</taxon>
        <taxon>Metazoa</taxon>
        <taxon>Spiralia</taxon>
        <taxon>Lophotrochozoa</taxon>
        <taxon>Platyhelminthes</taxon>
        <taxon>Trematoda</taxon>
        <taxon>Digenea</taxon>
        <taxon>Plagiorchiida</taxon>
        <taxon>Echinostomata</taxon>
        <taxon>Echinostomatoidea</taxon>
        <taxon>Fasciolidae</taxon>
        <taxon>Fasciola</taxon>
    </lineage>
</organism>
<comment type="caution">
    <text evidence="2">The sequence shown here is derived from an EMBL/GenBank/DDBJ whole genome shotgun (WGS) entry which is preliminary data.</text>
</comment>
<evidence type="ECO:0000313" key="2">
    <source>
        <dbReference type="EMBL" id="THD23836.1"/>
    </source>
</evidence>
<evidence type="ECO:0000313" key="3">
    <source>
        <dbReference type="Proteomes" id="UP000230066"/>
    </source>
</evidence>
<sequence>MSAERKSADSTVGAITLHITAFTPADPELRFTLVELEFENCRITSDARRFRWVAGRLSPEVTMQVRDVLISSRRYEALKEAVMARTTPNAGPTYATTSKH</sequence>
<dbReference type="AlphaFoldDB" id="A0A4E0R9M8"/>
<dbReference type="EMBL" id="JXXN02001916">
    <property type="protein sequence ID" value="THD23836.1"/>
    <property type="molecule type" value="Genomic_DNA"/>
</dbReference>